<dbReference type="InterPro" id="IPR001757">
    <property type="entry name" value="P_typ_ATPase"/>
</dbReference>
<dbReference type="InterPro" id="IPR036412">
    <property type="entry name" value="HAD-like_sf"/>
</dbReference>
<dbReference type="EMBL" id="CP139487">
    <property type="protein sequence ID" value="WPU66077.1"/>
    <property type="molecule type" value="Genomic_DNA"/>
</dbReference>
<dbReference type="Gene3D" id="1.20.1110.10">
    <property type="entry name" value="Calcium-transporting ATPase, transmembrane domain"/>
    <property type="match status" value="1"/>
</dbReference>
<dbReference type="GO" id="GO:0036376">
    <property type="term" value="P:sodium ion export across plasma membrane"/>
    <property type="evidence" value="ECO:0007669"/>
    <property type="project" value="TreeGrafter"/>
</dbReference>
<protein>
    <submittedName>
        <fullName evidence="12">HAD-IC family P-type ATPase</fullName>
    </submittedName>
</protein>
<dbReference type="InterPro" id="IPR050510">
    <property type="entry name" value="Cation_transp_ATPase_P-type"/>
</dbReference>
<evidence type="ECO:0000256" key="2">
    <source>
        <dbReference type="ARBA" id="ARBA00005675"/>
    </source>
</evidence>
<dbReference type="SFLD" id="SFLDF00027">
    <property type="entry name" value="p-type_atpase"/>
    <property type="match status" value="1"/>
</dbReference>
<feature type="domain" description="Cation-transporting P-type ATPase C-terminal" evidence="11">
    <location>
        <begin position="553"/>
        <end position="725"/>
    </location>
</feature>
<dbReference type="SFLD" id="SFLDG00002">
    <property type="entry name" value="C1.7:_P-type_atpase_like"/>
    <property type="match status" value="1"/>
</dbReference>
<dbReference type="InterPro" id="IPR044492">
    <property type="entry name" value="P_typ_ATPase_HD_dom"/>
</dbReference>
<dbReference type="RefSeq" id="WP_321397848.1">
    <property type="nucleotide sequence ID" value="NZ_CP139487.1"/>
</dbReference>
<evidence type="ECO:0000313" key="12">
    <source>
        <dbReference type="EMBL" id="WPU66077.1"/>
    </source>
</evidence>
<feature type="transmembrane region" description="Helical" evidence="9">
    <location>
        <begin position="529"/>
        <end position="550"/>
    </location>
</feature>
<dbReference type="InterPro" id="IPR059000">
    <property type="entry name" value="ATPase_P-type_domA"/>
</dbReference>
<evidence type="ECO:0000256" key="6">
    <source>
        <dbReference type="ARBA" id="ARBA00022967"/>
    </source>
</evidence>
<name>A0AAX4HS24_9BACT</name>
<evidence type="ECO:0000256" key="9">
    <source>
        <dbReference type="SAM" id="Phobius"/>
    </source>
</evidence>
<evidence type="ECO:0000256" key="4">
    <source>
        <dbReference type="ARBA" id="ARBA00022741"/>
    </source>
</evidence>
<reference evidence="12 13" key="1">
    <citation type="submission" date="2023-11" db="EMBL/GenBank/DDBJ databases">
        <title>Peredibacter starrii A3.12.</title>
        <authorList>
            <person name="Mitchell R.J."/>
        </authorList>
    </citation>
    <scope>NUCLEOTIDE SEQUENCE [LARGE SCALE GENOMIC DNA]</scope>
    <source>
        <strain evidence="12 13">A3.12</strain>
    </source>
</reference>
<feature type="transmembrane region" description="Helical" evidence="9">
    <location>
        <begin position="132"/>
        <end position="158"/>
    </location>
</feature>
<dbReference type="GO" id="GO:1902600">
    <property type="term" value="P:proton transmembrane transport"/>
    <property type="evidence" value="ECO:0007669"/>
    <property type="project" value="TreeGrafter"/>
</dbReference>
<evidence type="ECO:0000256" key="1">
    <source>
        <dbReference type="ARBA" id="ARBA00004141"/>
    </source>
</evidence>
<accession>A0AAX4HS24</accession>
<keyword evidence="3 9" id="KW-0812">Transmembrane</keyword>
<dbReference type="NCBIfam" id="TIGR01494">
    <property type="entry name" value="ATPase_P-type"/>
    <property type="match status" value="2"/>
</dbReference>
<dbReference type="GO" id="GO:0005886">
    <property type="term" value="C:plasma membrane"/>
    <property type="evidence" value="ECO:0007669"/>
    <property type="project" value="TreeGrafter"/>
</dbReference>
<dbReference type="InterPro" id="IPR008250">
    <property type="entry name" value="ATPase_P-typ_transduc_dom_A_sf"/>
</dbReference>
<dbReference type="Pfam" id="PF00689">
    <property type="entry name" value="Cation_ATPase_C"/>
    <property type="match status" value="1"/>
</dbReference>
<dbReference type="Gene3D" id="3.40.1110.10">
    <property type="entry name" value="Calcium-transporting ATPase, cytoplasmic domain N"/>
    <property type="match status" value="1"/>
</dbReference>
<dbReference type="InterPro" id="IPR023299">
    <property type="entry name" value="ATPase_P-typ_cyto_dom_N"/>
</dbReference>
<dbReference type="PRINTS" id="PR00120">
    <property type="entry name" value="HATPASE"/>
</dbReference>
<comment type="subcellular location">
    <subcellularLocation>
        <location evidence="1">Membrane</location>
        <topology evidence="1">Multi-pass membrane protein</topology>
    </subcellularLocation>
</comment>
<keyword evidence="13" id="KW-1185">Reference proteome</keyword>
<dbReference type="PANTHER" id="PTHR43294:SF20">
    <property type="entry name" value="P-TYPE ATPASE"/>
    <property type="match status" value="1"/>
</dbReference>
<keyword evidence="6" id="KW-1278">Translocase</keyword>
<dbReference type="GO" id="GO:0005391">
    <property type="term" value="F:P-type sodium:potassium-exchanging transporter activity"/>
    <property type="evidence" value="ECO:0007669"/>
    <property type="project" value="TreeGrafter"/>
</dbReference>
<evidence type="ECO:0000256" key="5">
    <source>
        <dbReference type="ARBA" id="ARBA00022840"/>
    </source>
</evidence>
<dbReference type="GO" id="GO:1990573">
    <property type="term" value="P:potassium ion import across plasma membrane"/>
    <property type="evidence" value="ECO:0007669"/>
    <property type="project" value="TreeGrafter"/>
</dbReference>
<feature type="transmembrane region" description="Helical" evidence="9">
    <location>
        <begin position="602"/>
        <end position="621"/>
    </location>
</feature>
<dbReference type="KEGG" id="psti:SOO65_04895"/>
<evidence type="ECO:0000259" key="11">
    <source>
        <dbReference type="Pfam" id="PF00689"/>
    </source>
</evidence>
<evidence type="ECO:0000313" key="13">
    <source>
        <dbReference type="Proteomes" id="UP001324634"/>
    </source>
</evidence>
<dbReference type="Gene3D" id="2.70.150.10">
    <property type="entry name" value="Calcium-transporting ATPase, cytoplasmic transduction domain A"/>
    <property type="match status" value="1"/>
</dbReference>
<dbReference type="SUPFAM" id="SSF81660">
    <property type="entry name" value="Metal cation-transporting ATPase, ATP-binding domain N"/>
    <property type="match status" value="1"/>
</dbReference>
<dbReference type="GO" id="GO:0030007">
    <property type="term" value="P:intracellular potassium ion homeostasis"/>
    <property type="evidence" value="ECO:0007669"/>
    <property type="project" value="TreeGrafter"/>
</dbReference>
<feature type="transmembrane region" description="Helical" evidence="9">
    <location>
        <begin position="109"/>
        <end position="126"/>
    </location>
</feature>
<dbReference type="GO" id="GO:0016887">
    <property type="term" value="F:ATP hydrolysis activity"/>
    <property type="evidence" value="ECO:0007669"/>
    <property type="project" value="InterPro"/>
</dbReference>
<dbReference type="SUPFAM" id="SSF56784">
    <property type="entry name" value="HAD-like"/>
    <property type="match status" value="1"/>
</dbReference>
<evidence type="ECO:0000256" key="8">
    <source>
        <dbReference type="ARBA" id="ARBA00023136"/>
    </source>
</evidence>
<dbReference type="PROSITE" id="PS00154">
    <property type="entry name" value="ATPASE_E1_E2"/>
    <property type="match status" value="1"/>
</dbReference>
<dbReference type="SUPFAM" id="SSF81653">
    <property type="entry name" value="Calcium ATPase, transduction domain A"/>
    <property type="match status" value="1"/>
</dbReference>
<gene>
    <name evidence="12" type="ORF">SOO65_04895</name>
</gene>
<feature type="transmembrane region" description="Helical" evidence="9">
    <location>
        <begin position="670"/>
        <end position="690"/>
    </location>
</feature>
<keyword evidence="5" id="KW-0067">ATP-binding</keyword>
<dbReference type="AlphaFoldDB" id="A0AAX4HS24"/>
<dbReference type="PANTHER" id="PTHR43294">
    <property type="entry name" value="SODIUM/POTASSIUM-TRANSPORTING ATPASE SUBUNIT ALPHA"/>
    <property type="match status" value="1"/>
</dbReference>
<dbReference type="GO" id="GO:0005524">
    <property type="term" value="F:ATP binding"/>
    <property type="evidence" value="ECO:0007669"/>
    <property type="project" value="UniProtKB-KW"/>
</dbReference>
<feature type="domain" description="P-type ATPase A" evidence="10">
    <location>
        <begin position="1"/>
        <end position="88"/>
    </location>
</feature>
<dbReference type="InterPro" id="IPR023298">
    <property type="entry name" value="ATPase_P-typ_TM_dom_sf"/>
</dbReference>
<dbReference type="InterPro" id="IPR006068">
    <property type="entry name" value="ATPase_P-typ_cation-transptr_C"/>
</dbReference>
<organism evidence="12 13">
    <name type="scientific">Peredibacter starrii</name>
    <dbReference type="NCBI Taxonomy" id="28202"/>
    <lineage>
        <taxon>Bacteria</taxon>
        <taxon>Pseudomonadati</taxon>
        <taxon>Bdellovibrionota</taxon>
        <taxon>Bacteriovoracia</taxon>
        <taxon>Bacteriovoracales</taxon>
        <taxon>Bacteriovoracaceae</taxon>
        <taxon>Peredibacter</taxon>
    </lineage>
</organism>
<feature type="transmembrane region" description="Helical" evidence="9">
    <location>
        <begin position="705"/>
        <end position="725"/>
    </location>
</feature>
<dbReference type="InterPro" id="IPR018303">
    <property type="entry name" value="ATPase_P-typ_P_site"/>
</dbReference>
<evidence type="ECO:0000256" key="7">
    <source>
        <dbReference type="ARBA" id="ARBA00022989"/>
    </source>
</evidence>
<keyword evidence="8 9" id="KW-0472">Membrane</keyword>
<evidence type="ECO:0000256" key="3">
    <source>
        <dbReference type="ARBA" id="ARBA00022692"/>
    </source>
</evidence>
<dbReference type="SFLD" id="SFLDS00003">
    <property type="entry name" value="Haloacid_Dehalogenase"/>
    <property type="match status" value="1"/>
</dbReference>
<sequence>MVLLESGSKVPADLRLINSHSLEIDESLLTGESISIGKNDDLVLDKDVVLADRLNMAFTGSLVMKGRAEGVVTSTGLQTELGRIAKGLEEESPARAPLIIRMEGLTKKISYLLIFVSIVLASYLLWEGQSLTNVFIFVVALAVSAIPEGLPVALTVALSIAAKKMAKRHVVVRSLPAVEALGSCTFIATDKTGTLTINKLTIKKILLSEGRDSEINELNPGNANISKGDLKLKKFIVASILCNEARQEGESFYGDSVDVAFLVFSREMEVSHEEVRNEFQLVQVIPYEPVNKYAAVLHQKNGEGFISVKGALEVILPWCRSVDRSKILRDGERLARSGLRVLAVAQKNVSDCIIPLQEQLHELDFLGVVGMIDPLRPEAFDAVKLCEKAGIEVAMVTGDHPETALTIANELGLTKRFQTVVTGEDLKNVNDTSKKNLILSSRVFARVEPRQKLEIVNALIQNGKFVAVTGDGANDAPALKAAHVGIAMGESGTDLAKETAELILTDDRFASIVSGIEEGRIAYNNVRKVVYLSISTGIAEILLFILSMIFKTPMPLTAIQLLWLNLVTNGIQDVALAFEPGEGDELQRPPRRPNEPILNRSMLERVIISSTVMGGVCFWHFNFFIKSGLELESARNLTLLLLVLFENIMVGNCRSEVRSVFTLKPLRNPFLLIGTLGAQILHILALYIPGLNDALGIRPVSFESWLYLLAVSLTVLLAIETYKFWRRFYPLKS</sequence>
<dbReference type="InterPro" id="IPR023214">
    <property type="entry name" value="HAD_sf"/>
</dbReference>
<dbReference type="SUPFAM" id="SSF81665">
    <property type="entry name" value="Calcium ATPase, transmembrane domain M"/>
    <property type="match status" value="1"/>
</dbReference>
<comment type="similarity">
    <text evidence="2">Belongs to the cation transport ATPase (P-type) (TC 3.A.3) family. Type IIA subfamily.</text>
</comment>
<dbReference type="Pfam" id="PF13246">
    <property type="entry name" value="Cation_ATPase"/>
    <property type="match status" value="1"/>
</dbReference>
<dbReference type="GO" id="GO:0006883">
    <property type="term" value="P:intracellular sodium ion homeostasis"/>
    <property type="evidence" value="ECO:0007669"/>
    <property type="project" value="TreeGrafter"/>
</dbReference>
<proteinExistence type="inferred from homology"/>
<dbReference type="PRINTS" id="PR00119">
    <property type="entry name" value="CATATPASE"/>
</dbReference>
<keyword evidence="7 9" id="KW-1133">Transmembrane helix</keyword>
<keyword evidence="4" id="KW-0547">Nucleotide-binding</keyword>
<dbReference type="Gene3D" id="3.40.50.1000">
    <property type="entry name" value="HAD superfamily/HAD-like"/>
    <property type="match status" value="1"/>
</dbReference>
<dbReference type="Pfam" id="PF00122">
    <property type="entry name" value="E1-E2_ATPase"/>
    <property type="match status" value="1"/>
</dbReference>
<dbReference type="Proteomes" id="UP001324634">
    <property type="component" value="Chromosome"/>
</dbReference>
<evidence type="ECO:0000259" key="10">
    <source>
        <dbReference type="Pfam" id="PF00122"/>
    </source>
</evidence>